<sequence length="157" mass="18060">MRKETVEESLVLTIIELAAQMTKKGDVLTQELGITTQQWLILLYIYGDPNIPFLNSQRMKEGVFAKDIAEALDVSKPNIANLVNILSQKDLITQIEDPIDRRRKRLKITEKGIGVISQMEQKRVDANQVMFGSLDQNERLEMLQLLHACLRKLKRKE</sequence>
<accession>A1ZC99</accession>
<dbReference type="InterPro" id="IPR039422">
    <property type="entry name" value="MarR/SlyA-like"/>
</dbReference>
<dbReference type="InterPro" id="IPR036388">
    <property type="entry name" value="WH-like_DNA-bd_sf"/>
</dbReference>
<proteinExistence type="predicted"/>
<dbReference type="GO" id="GO:0003700">
    <property type="term" value="F:DNA-binding transcription factor activity"/>
    <property type="evidence" value="ECO:0007669"/>
    <property type="project" value="InterPro"/>
</dbReference>
<evidence type="ECO:0000259" key="1">
    <source>
        <dbReference type="PROSITE" id="PS50995"/>
    </source>
</evidence>
<comment type="caution">
    <text evidence="2">The sequence shown here is derived from an EMBL/GenBank/DDBJ whole genome shotgun (WGS) entry which is preliminary data.</text>
</comment>
<dbReference type="SUPFAM" id="SSF46785">
    <property type="entry name" value="Winged helix' DNA-binding domain"/>
    <property type="match status" value="1"/>
</dbReference>
<evidence type="ECO:0000313" key="3">
    <source>
        <dbReference type="Proteomes" id="UP000004095"/>
    </source>
</evidence>
<reference evidence="2 3" key="1">
    <citation type="submission" date="2007-01" db="EMBL/GenBank/DDBJ databases">
        <authorList>
            <person name="Haygood M."/>
            <person name="Podell S."/>
            <person name="Anderson C."/>
            <person name="Hopkinson B."/>
            <person name="Roe K."/>
            <person name="Barbeau K."/>
            <person name="Gaasterland T."/>
            <person name="Ferriera S."/>
            <person name="Johnson J."/>
            <person name="Kravitz S."/>
            <person name="Beeson K."/>
            <person name="Sutton G."/>
            <person name="Rogers Y.-H."/>
            <person name="Friedman R."/>
            <person name="Frazier M."/>
            <person name="Venter J.C."/>
        </authorList>
    </citation>
    <scope>NUCLEOTIDE SEQUENCE [LARGE SCALE GENOMIC DNA]</scope>
    <source>
        <strain evidence="2 3">ATCC 23134</strain>
    </source>
</reference>
<dbReference type="RefSeq" id="WP_002692697.1">
    <property type="nucleotide sequence ID" value="NZ_AAWS01000001.1"/>
</dbReference>
<name>A1ZC99_MICM2</name>
<dbReference type="AlphaFoldDB" id="A1ZC99"/>
<evidence type="ECO:0000313" key="2">
    <source>
        <dbReference type="EMBL" id="EAY31901.1"/>
    </source>
</evidence>
<dbReference type="Proteomes" id="UP000004095">
    <property type="component" value="Unassembled WGS sequence"/>
</dbReference>
<keyword evidence="3" id="KW-1185">Reference proteome</keyword>
<dbReference type="GO" id="GO:0006950">
    <property type="term" value="P:response to stress"/>
    <property type="evidence" value="ECO:0007669"/>
    <property type="project" value="TreeGrafter"/>
</dbReference>
<dbReference type="EMBL" id="AAWS01000001">
    <property type="protein sequence ID" value="EAY31901.1"/>
    <property type="molecule type" value="Genomic_DNA"/>
</dbReference>
<dbReference type="eggNOG" id="COG1846">
    <property type="taxonomic scope" value="Bacteria"/>
</dbReference>
<dbReference type="PROSITE" id="PS50995">
    <property type="entry name" value="HTH_MARR_2"/>
    <property type="match status" value="1"/>
</dbReference>
<protein>
    <submittedName>
        <fullName evidence="2">Transcriptional regulator, MarR family, putative</fullName>
    </submittedName>
</protein>
<gene>
    <name evidence="2" type="ORF">M23134_01930</name>
</gene>
<dbReference type="Pfam" id="PF12802">
    <property type="entry name" value="MarR_2"/>
    <property type="match status" value="1"/>
</dbReference>
<dbReference type="InterPro" id="IPR000835">
    <property type="entry name" value="HTH_MarR-typ"/>
</dbReference>
<dbReference type="PANTHER" id="PTHR33164">
    <property type="entry name" value="TRANSCRIPTIONAL REGULATOR, MARR FAMILY"/>
    <property type="match status" value="1"/>
</dbReference>
<dbReference type="OrthoDB" id="961069at2"/>
<dbReference type="SMART" id="SM00347">
    <property type="entry name" value="HTH_MARR"/>
    <property type="match status" value="1"/>
</dbReference>
<dbReference type="PANTHER" id="PTHR33164:SF43">
    <property type="entry name" value="HTH-TYPE TRANSCRIPTIONAL REPRESSOR YETL"/>
    <property type="match status" value="1"/>
</dbReference>
<dbReference type="InterPro" id="IPR036390">
    <property type="entry name" value="WH_DNA-bd_sf"/>
</dbReference>
<organism evidence="2 3">
    <name type="scientific">Microscilla marina ATCC 23134</name>
    <dbReference type="NCBI Taxonomy" id="313606"/>
    <lineage>
        <taxon>Bacteria</taxon>
        <taxon>Pseudomonadati</taxon>
        <taxon>Bacteroidota</taxon>
        <taxon>Cytophagia</taxon>
        <taxon>Cytophagales</taxon>
        <taxon>Microscillaceae</taxon>
        <taxon>Microscilla</taxon>
    </lineage>
</organism>
<feature type="domain" description="HTH marR-type" evidence="1">
    <location>
        <begin position="7"/>
        <end position="151"/>
    </location>
</feature>
<dbReference type="Gene3D" id="1.10.10.10">
    <property type="entry name" value="Winged helix-like DNA-binding domain superfamily/Winged helix DNA-binding domain"/>
    <property type="match status" value="1"/>
</dbReference>